<sequence>MGKWVPALGILGVGGVAGLGTALSHDLSDKTESIKDRLLREGFKILKNEASDWSSILSSYKDAKNTWKFKKEHSTSEGEIQNESDLKRACSSVLSLESSLEGVYRSVVKWCVVPRKAEEFVSGLLGVVESDESDLSNWKHNVDSYRGTKKSSENKYAWDDVKFESSNNDKEDTKKLKKGCKTRREKLTYDVGFDDAIKEVKERCLEKRK</sequence>
<dbReference type="Proteomes" id="UP000008637">
    <property type="component" value="Chromosome"/>
</dbReference>
<dbReference type="OrthoDB" id="9801469at2"/>
<reference evidence="1 2" key="1">
    <citation type="journal article" date="2011" name="J. Bacteriol.">
        <title>Complete genome sequence of Mycoplasma haemofelis, a hemotropic mycoplasma.</title>
        <authorList>
            <person name="Barker E.N."/>
            <person name="Helps C.R."/>
            <person name="Peters I.R."/>
            <person name="Darby A.C."/>
            <person name="Radford A.D."/>
            <person name="Tasker S."/>
        </authorList>
    </citation>
    <scope>NUCLEOTIDE SEQUENCE [LARGE SCALE GENOMIC DNA]</scope>
    <source>
        <strain evidence="1 2">Langford 1</strain>
    </source>
</reference>
<dbReference type="HOGENOM" id="CLU_098620_3_0_14"/>
<name>E8ZGZ0_MYCHL</name>
<proteinExistence type="predicted"/>
<dbReference type="EMBL" id="FR773153">
    <property type="protein sequence ID" value="CBY92411.1"/>
    <property type="molecule type" value="Genomic_DNA"/>
</dbReference>
<organism evidence="1 2">
    <name type="scientific">Mycoplasma haemofelis (strain Langford 1)</name>
    <name type="common">Haemobartonella felis</name>
    <dbReference type="NCBI Taxonomy" id="941640"/>
    <lineage>
        <taxon>Bacteria</taxon>
        <taxon>Bacillati</taxon>
        <taxon>Mycoplasmatota</taxon>
        <taxon>Mollicutes</taxon>
        <taxon>Mycoplasmataceae</taxon>
        <taxon>Mycoplasma</taxon>
    </lineage>
</organism>
<evidence type="ECO:0000313" key="1">
    <source>
        <dbReference type="EMBL" id="CBY92411.1"/>
    </source>
</evidence>
<keyword evidence="2" id="KW-1185">Reference proteome</keyword>
<gene>
    <name evidence="1" type="ordered locus">HF1_04030</name>
</gene>
<accession>E8ZGZ0</accession>
<dbReference type="AlphaFoldDB" id="E8ZGZ0"/>
<dbReference type="KEGG" id="mha:HF1_04030"/>
<evidence type="ECO:0000313" key="2">
    <source>
        <dbReference type="Proteomes" id="UP000008637"/>
    </source>
</evidence>
<protein>
    <submittedName>
        <fullName evidence="1">Uncharacterized protein</fullName>
    </submittedName>
</protein>